<proteinExistence type="predicted"/>
<evidence type="ECO:0000313" key="2">
    <source>
        <dbReference type="Proteomes" id="UP000054874"/>
    </source>
</evidence>
<reference evidence="1 2" key="1">
    <citation type="submission" date="2015-11" db="EMBL/GenBank/DDBJ databases">
        <title>Butyribacter intestini gen. nov., sp. nov., a butyric acid-producing bacterium of the family Lachnospiraceae isolated from the human faeces.</title>
        <authorList>
            <person name="Zou Y."/>
            <person name="Xue W."/>
            <person name="Luo G."/>
            <person name="Lv M."/>
        </authorList>
    </citation>
    <scope>NUCLEOTIDE SEQUENCE [LARGE SCALE GENOMIC DNA]</scope>
    <source>
        <strain evidence="1 2">ACET-33324</strain>
    </source>
</reference>
<dbReference type="RefSeq" id="WP_058354305.1">
    <property type="nucleotide sequence ID" value="NZ_CABMMD010000219.1"/>
</dbReference>
<comment type="caution">
    <text evidence="1">The sequence shown here is derived from an EMBL/GenBank/DDBJ whole genome shotgun (WGS) entry which is preliminary data.</text>
</comment>
<protein>
    <recommendedName>
        <fullName evidence="3">WbqC-like protein</fullName>
    </recommendedName>
</protein>
<dbReference type="EMBL" id="LNAM01000219">
    <property type="protein sequence ID" value="KSV57494.1"/>
    <property type="molecule type" value="Genomic_DNA"/>
</dbReference>
<sequence>MKVAIHQPHYFPWLGYMDKMAKAEKFIVLDEVQLTDRSPMVRNKFLTFNGEEAILSLSIQKKGYREKKTRDIELFNIEEIQKKHRRFFECNYKKANYFGEIMERIAPIFERPYYNLLDIEMDTINLIKELLDIKTELIYQSDLLYDKESKKSNLMKTLCSSVGADIYLSGNGARKYMDVESFKEDGIGVVYQNFEYPVYQQFHQEIFVPNLSSVDMLFHLGIDGSKEVFWNNVKKGKVFEGEER</sequence>
<gene>
    <name evidence="1" type="ORF">ASU35_04775</name>
</gene>
<dbReference type="Proteomes" id="UP000054874">
    <property type="component" value="Unassembled WGS sequence"/>
</dbReference>
<dbReference type="OrthoDB" id="3611744at2"/>
<keyword evidence="2" id="KW-1185">Reference proteome</keyword>
<evidence type="ECO:0000313" key="1">
    <source>
        <dbReference type="EMBL" id="KSV57494.1"/>
    </source>
</evidence>
<dbReference type="STRING" id="290052.ASU35_04775"/>
<dbReference type="Pfam" id="PF08889">
    <property type="entry name" value="WbqC"/>
    <property type="match status" value="1"/>
</dbReference>
<evidence type="ECO:0008006" key="3">
    <source>
        <dbReference type="Google" id="ProtNLM"/>
    </source>
</evidence>
<accession>A0A0V8QB56</accession>
<organism evidence="1 2">
    <name type="scientific">Acetivibrio ethanolgignens</name>
    <dbReference type="NCBI Taxonomy" id="290052"/>
    <lineage>
        <taxon>Bacteria</taxon>
        <taxon>Bacillati</taxon>
        <taxon>Bacillota</taxon>
        <taxon>Clostridia</taxon>
        <taxon>Eubacteriales</taxon>
        <taxon>Oscillospiraceae</taxon>
        <taxon>Acetivibrio</taxon>
    </lineage>
</organism>
<name>A0A0V8QB56_9FIRM</name>
<dbReference type="InterPro" id="IPR014985">
    <property type="entry name" value="WbqC"/>
</dbReference>
<dbReference type="AlphaFoldDB" id="A0A0V8QB56"/>